<dbReference type="PANTHER" id="PTHR42101:SF1">
    <property type="entry name" value="LOW TEMPERATURE REQUIREMENT A"/>
    <property type="match status" value="1"/>
</dbReference>
<accession>W3X9Y9</accession>
<feature type="transmembrane region" description="Helical" evidence="2">
    <location>
        <begin position="142"/>
        <end position="162"/>
    </location>
</feature>
<proteinExistence type="predicted"/>
<feature type="region of interest" description="Disordered" evidence="1">
    <location>
        <begin position="1"/>
        <end position="23"/>
    </location>
</feature>
<feature type="transmembrane region" description="Helical" evidence="2">
    <location>
        <begin position="238"/>
        <end position="260"/>
    </location>
</feature>
<evidence type="ECO:0000256" key="1">
    <source>
        <dbReference type="SAM" id="MobiDB-lite"/>
    </source>
</evidence>
<feature type="transmembrane region" description="Helical" evidence="2">
    <location>
        <begin position="503"/>
        <end position="522"/>
    </location>
</feature>
<keyword evidence="2" id="KW-0472">Membrane</keyword>
<keyword evidence="2" id="KW-1133">Transmembrane helix</keyword>
<organism evidence="3 4">
    <name type="scientific">Pestalotiopsis fici (strain W106-1 / CGMCC3.15140)</name>
    <dbReference type="NCBI Taxonomy" id="1229662"/>
    <lineage>
        <taxon>Eukaryota</taxon>
        <taxon>Fungi</taxon>
        <taxon>Dikarya</taxon>
        <taxon>Ascomycota</taxon>
        <taxon>Pezizomycotina</taxon>
        <taxon>Sordariomycetes</taxon>
        <taxon>Xylariomycetidae</taxon>
        <taxon>Amphisphaeriales</taxon>
        <taxon>Sporocadaceae</taxon>
        <taxon>Pestalotiopsis</taxon>
    </lineage>
</organism>
<dbReference type="KEGG" id="pfy:PFICI_04715"/>
<dbReference type="RefSeq" id="XP_007831487.1">
    <property type="nucleotide sequence ID" value="XM_007833296.1"/>
</dbReference>
<evidence type="ECO:0000313" key="4">
    <source>
        <dbReference type="Proteomes" id="UP000030651"/>
    </source>
</evidence>
<gene>
    <name evidence="3" type="ORF">PFICI_04715</name>
</gene>
<dbReference type="OMA" id="HWFSKSH"/>
<dbReference type="HOGENOM" id="CLU_016136_0_0_1"/>
<feature type="transmembrane region" description="Helical" evidence="2">
    <location>
        <begin position="301"/>
        <end position="324"/>
    </location>
</feature>
<feature type="transmembrane region" description="Helical" evidence="2">
    <location>
        <begin position="174"/>
        <end position="195"/>
    </location>
</feature>
<dbReference type="EMBL" id="KI912111">
    <property type="protein sequence ID" value="ETS82839.1"/>
    <property type="molecule type" value="Genomic_DNA"/>
</dbReference>
<dbReference type="eggNOG" id="ENOG502RYB9">
    <property type="taxonomic scope" value="Eukaryota"/>
</dbReference>
<dbReference type="Pfam" id="PF06772">
    <property type="entry name" value="LtrA"/>
    <property type="match status" value="1"/>
</dbReference>
<keyword evidence="2" id="KW-0812">Transmembrane</keyword>
<feature type="transmembrane region" description="Helical" evidence="2">
    <location>
        <begin position="110"/>
        <end position="130"/>
    </location>
</feature>
<dbReference type="PANTHER" id="PTHR42101">
    <property type="entry name" value="CHROMOSOME 16, WHOLE GENOME SHOTGUN SEQUENCE"/>
    <property type="match status" value="1"/>
</dbReference>
<dbReference type="Proteomes" id="UP000030651">
    <property type="component" value="Unassembled WGS sequence"/>
</dbReference>
<reference evidence="4" key="1">
    <citation type="journal article" date="2015" name="BMC Genomics">
        <title>Genomic and transcriptomic analysis of the endophytic fungus Pestalotiopsis fici reveals its lifestyle and high potential for synthesis of natural products.</title>
        <authorList>
            <person name="Wang X."/>
            <person name="Zhang X."/>
            <person name="Liu L."/>
            <person name="Xiang M."/>
            <person name="Wang W."/>
            <person name="Sun X."/>
            <person name="Che Y."/>
            <person name="Guo L."/>
            <person name="Liu G."/>
            <person name="Guo L."/>
            <person name="Wang C."/>
            <person name="Yin W.B."/>
            <person name="Stadler M."/>
            <person name="Zhang X."/>
            <person name="Liu X."/>
        </authorList>
    </citation>
    <scope>NUCLEOTIDE SEQUENCE [LARGE SCALE GENOMIC DNA]</scope>
    <source>
        <strain evidence="4">W106-1 / CGMCC3.15140</strain>
    </source>
</reference>
<feature type="transmembrane region" description="Helical" evidence="2">
    <location>
        <begin position="534"/>
        <end position="554"/>
    </location>
</feature>
<protein>
    <submittedName>
        <fullName evidence="3">Uncharacterized protein</fullName>
    </submittedName>
</protein>
<dbReference type="OrthoDB" id="3177213at2759"/>
<dbReference type="GeneID" id="19269728"/>
<feature type="transmembrane region" description="Helical" evidence="2">
    <location>
        <begin position="207"/>
        <end position="226"/>
    </location>
</feature>
<keyword evidence="4" id="KW-1185">Reference proteome</keyword>
<name>W3X9Y9_PESFW</name>
<feature type="transmembrane region" description="Helical" evidence="2">
    <location>
        <begin position="569"/>
        <end position="591"/>
    </location>
</feature>
<dbReference type="InParanoid" id="W3X9Y9"/>
<feature type="transmembrane region" description="Helical" evidence="2">
    <location>
        <begin position="272"/>
        <end position="295"/>
    </location>
</feature>
<feature type="transmembrane region" description="Helical" evidence="2">
    <location>
        <begin position="345"/>
        <end position="365"/>
    </location>
</feature>
<evidence type="ECO:0000256" key="2">
    <source>
        <dbReference type="SAM" id="Phobius"/>
    </source>
</evidence>
<dbReference type="STRING" id="1229662.W3X9Y9"/>
<sequence>MTKNEYTTATEEQPEQELSRRDSNLRFISSPVATGFSEKAGHERVEAVGLESQAQADVERLGYRYKDNHDCPEFIKHTNSTNYELFYDLWFVANLEVFSSSKSVSEETDLYAYIGYLSILWFTWFLVGMFDVRFVTDSIFERVVRTAHLGVMVGFSIVVSNFDPSNQDQWSFQTLSLILMFSRLILLFQYGTIIWHIRHFKQGKLPVAIAGAVHFVSAMIFLGIRFRFHADKNSRVYIVWYIVSACEAIIQLGLAKYYRVLTFSKTHLTERMTVLTVIILGAGVTSIAKNIVLIVKNAAGWTSATIGVLISAITLMYVFFMIYFDWMEHHHLKGWRQLGWSILHFPFHVALLLFMEGATQFMIWWKVNEVMNDADYQFETLLTRLSEGDVYITSDLVTNDLNSTVQSIFSVYSPTYTLTSERVDWLLNDIKALPQEFWDRPSQDAYPDLLQRWVNDLQELLITVTNSLFVNFNIDPFQDMEESDPALMQWVANNDINDRWYTVFQYAYVTAGLVLMLMTFMYTVGRKQPWTPFIIARTTLFGLMGLGLALVELISKNEERSLNYLLTPWLLPTICIVFFVVLLLTHFPYPLPQLFRRRGSRPKTTMTNQYEAYRSVQVREVRPEQTNTYDYQGYDPHRWGNGRGNDVHVLYPASDTMYHNGYGRLDDQAPAGSPFKH</sequence>
<evidence type="ECO:0000313" key="3">
    <source>
        <dbReference type="EMBL" id="ETS82839.1"/>
    </source>
</evidence>
<dbReference type="AlphaFoldDB" id="W3X9Y9"/>
<dbReference type="InterPro" id="IPR010640">
    <property type="entry name" value="Low_temperature_requirement_A"/>
</dbReference>
<feature type="compositionally biased region" description="Polar residues" evidence="1">
    <location>
        <begin position="1"/>
        <end position="11"/>
    </location>
</feature>